<dbReference type="Pfam" id="PF13193">
    <property type="entry name" value="AMP-binding_C"/>
    <property type="match status" value="1"/>
</dbReference>
<protein>
    <submittedName>
        <fullName evidence="3">AMP-binding protein</fullName>
    </submittedName>
</protein>
<dbReference type="PANTHER" id="PTHR43767">
    <property type="entry name" value="LONG-CHAIN-FATTY-ACID--COA LIGASE"/>
    <property type="match status" value="1"/>
</dbReference>
<dbReference type="SUPFAM" id="SSF56801">
    <property type="entry name" value="Acetyl-CoA synthetase-like"/>
    <property type="match status" value="1"/>
</dbReference>
<dbReference type="Gene3D" id="3.30.300.30">
    <property type="match status" value="1"/>
</dbReference>
<feature type="domain" description="AMP-dependent synthetase/ligase" evidence="1">
    <location>
        <begin position="20"/>
        <end position="361"/>
    </location>
</feature>
<dbReference type="EMBL" id="JACRUO010000001">
    <property type="protein sequence ID" value="MBD3689821.1"/>
    <property type="molecule type" value="Genomic_DNA"/>
</dbReference>
<dbReference type="InterPro" id="IPR000873">
    <property type="entry name" value="AMP-dep_synth/lig_dom"/>
</dbReference>
<keyword evidence="4" id="KW-1185">Reference proteome</keyword>
<name>A0A8I0GCM9_9ACTO</name>
<dbReference type="Proteomes" id="UP000627538">
    <property type="component" value="Unassembled WGS sequence"/>
</dbReference>
<proteinExistence type="predicted"/>
<dbReference type="PANTHER" id="PTHR43767:SF1">
    <property type="entry name" value="NONRIBOSOMAL PEPTIDE SYNTHASE PES1 (EUROFUNG)-RELATED"/>
    <property type="match status" value="1"/>
</dbReference>
<reference evidence="3 4" key="1">
    <citation type="submission" date="2020-08" db="EMBL/GenBank/DDBJ databases">
        <title>Winkia gen. nov., sp. nov., isolated from faeces of the Anser albifrons in China.</title>
        <authorList>
            <person name="Liu Q."/>
        </authorList>
    </citation>
    <scope>NUCLEOTIDE SEQUENCE [LARGE SCALE GENOMIC DNA]</scope>
    <source>
        <strain evidence="3 4">C62</strain>
    </source>
</reference>
<dbReference type="Gene3D" id="3.40.50.12780">
    <property type="entry name" value="N-terminal domain of ligase-like"/>
    <property type="match status" value="1"/>
</dbReference>
<evidence type="ECO:0000259" key="1">
    <source>
        <dbReference type="Pfam" id="PF00501"/>
    </source>
</evidence>
<evidence type="ECO:0000259" key="2">
    <source>
        <dbReference type="Pfam" id="PF13193"/>
    </source>
</evidence>
<organism evidence="3 4">
    <name type="scientific">Nanchangia anserum</name>
    <dbReference type="NCBI Taxonomy" id="2692125"/>
    <lineage>
        <taxon>Bacteria</taxon>
        <taxon>Bacillati</taxon>
        <taxon>Actinomycetota</taxon>
        <taxon>Actinomycetes</taxon>
        <taxon>Actinomycetales</taxon>
        <taxon>Actinomycetaceae</taxon>
        <taxon>Nanchangia</taxon>
    </lineage>
</organism>
<dbReference type="InterPro" id="IPR025110">
    <property type="entry name" value="AMP-bd_C"/>
</dbReference>
<dbReference type="GO" id="GO:0016878">
    <property type="term" value="F:acid-thiol ligase activity"/>
    <property type="evidence" value="ECO:0007669"/>
    <property type="project" value="UniProtKB-ARBA"/>
</dbReference>
<dbReference type="RefSeq" id="WP_191071843.1">
    <property type="nucleotide sequence ID" value="NZ_JACRUO010000001.1"/>
</dbReference>
<dbReference type="AlphaFoldDB" id="A0A8I0GCM9"/>
<sequence length="501" mass="53293">MTLPAHARADYSNARQLLNSAHRRPNAVSLIHAAPGYTRRWTVREVADLVARAASWLRNHGVGEGDHVVCCAPNDPAHLILALACQWIGAVFVPMPVTAAPAELRMLTAIAEARVYVGTRQELADVVSPGEFFAAISAVAPIDTQPARLSEAIVAMVFTSGSSGDPKGVCLSAGALWWSALAFRSGFGYAPASETELVCAPLSHIGGLNGTTLDVLAGGGTVVILPRFEPRQVLDTIERFRVSMGFVVPTMVRALRACPQWPHADLSSWRRPLVGGDALPASLARSLRRRGLEPIHVWGLTEAGGAGACLSPETAPGRDGSVGTPLPYVDIAVCDDDARPITTAGQIGHVWIGGPGSFSGYRHDGGLQPPSWHHIAGTDLFDSGDLGFWDEQGYLTITGRASRMIPTGGELLAPSQVETALIDVAGMLEAAVIGVPDDYWGQAIAAVCVPGTQALPLDEVRRLLRPHVAGWKLPRHLHYVESLPLTASGKVDYRRLAEFFA</sequence>
<dbReference type="PROSITE" id="PS00455">
    <property type="entry name" value="AMP_BINDING"/>
    <property type="match status" value="1"/>
</dbReference>
<evidence type="ECO:0000313" key="3">
    <source>
        <dbReference type="EMBL" id="MBD3689821.1"/>
    </source>
</evidence>
<accession>A0A8I0GCM9</accession>
<comment type="caution">
    <text evidence="3">The sequence shown here is derived from an EMBL/GenBank/DDBJ whole genome shotgun (WGS) entry which is preliminary data.</text>
</comment>
<dbReference type="InterPro" id="IPR050237">
    <property type="entry name" value="ATP-dep_AMP-bd_enzyme"/>
</dbReference>
<gene>
    <name evidence="3" type="ORF">H8R10_06220</name>
</gene>
<dbReference type="InterPro" id="IPR042099">
    <property type="entry name" value="ANL_N_sf"/>
</dbReference>
<evidence type="ECO:0000313" key="4">
    <source>
        <dbReference type="Proteomes" id="UP000627538"/>
    </source>
</evidence>
<feature type="domain" description="AMP-binding enzyme C-terminal" evidence="2">
    <location>
        <begin position="416"/>
        <end position="490"/>
    </location>
</feature>
<dbReference type="InterPro" id="IPR020845">
    <property type="entry name" value="AMP-binding_CS"/>
</dbReference>
<dbReference type="InterPro" id="IPR045851">
    <property type="entry name" value="AMP-bd_C_sf"/>
</dbReference>
<dbReference type="Pfam" id="PF00501">
    <property type="entry name" value="AMP-binding"/>
    <property type="match status" value="1"/>
</dbReference>